<dbReference type="AlphaFoldDB" id="A0A8S0VUY9"/>
<dbReference type="Proteomes" id="UP000467700">
    <property type="component" value="Unassembled WGS sequence"/>
</dbReference>
<organism evidence="2 3">
    <name type="scientific">Cyclocybe aegerita</name>
    <name type="common">Black poplar mushroom</name>
    <name type="synonym">Agrocybe aegerita</name>
    <dbReference type="NCBI Taxonomy" id="1973307"/>
    <lineage>
        <taxon>Eukaryota</taxon>
        <taxon>Fungi</taxon>
        <taxon>Dikarya</taxon>
        <taxon>Basidiomycota</taxon>
        <taxon>Agaricomycotina</taxon>
        <taxon>Agaricomycetes</taxon>
        <taxon>Agaricomycetidae</taxon>
        <taxon>Agaricales</taxon>
        <taxon>Agaricineae</taxon>
        <taxon>Bolbitiaceae</taxon>
        <taxon>Cyclocybe</taxon>
    </lineage>
</organism>
<dbReference type="InterPro" id="IPR002347">
    <property type="entry name" value="SDR_fam"/>
</dbReference>
<keyword evidence="3" id="KW-1185">Reference proteome</keyword>
<proteinExistence type="predicted"/>
<reference evidence="2 3" key="1">
    <citation type="submission" date="2020-01" db="EMBL/GenBank/DDBJ databases">
        <authorList>
            <person name="Gupta K D."/>
        </authorList>
    </citation>
    <scope>NUCLEOTIDE SEQUENCE [LARGE SCALE GENOMIC DNA]</scope>
</reference>
<dbReference type="Gene3D" id="3.40.50.720">
    <property type="entry name" value="NAD(P)-binding Rossmann-like Domain"/>
    <property type="match status" value="1"/>
</dbReference>
<protein>
    <recommendedName>
        <fullName evidence="4">NAD(P)-binding protein</fullName>
    </recommendedName>
</protein>
<dbReference type="PANTHER" id="PTHR43157:SF31">
    <property type="entry name" value="PHOSPHATIDYLINOSITOL-GLYCAN BIOSYNTHESIS CLASS F PROTEIN"/>
    <property type="match status" value="1"/>
</dbReference>
<evidence type="ECO:0000313" key="2">
    <source>
        <dbReference type="EMBL" id="CAA7262940.1"/>
    </source>
</evidence>
<dbReference type="EMBL" id="CACVBS010000037">
    <property type="protein sequence ID" value="CAA7262940.1"/>
    <property type="molecule type" value="Genomic_DNA"/>
</dbReference>
<evidence type="ECO:0000313" key="3">
    <source>
        <dbReference type="Proteomes" id="UP000467700"/>
    </source>
</evidence>
<dbReference type="Pfam" id="PF00106">
    <property type="entry name" value="adh_short"/>
    <property type="match status" value="1"/>
</dbReference>
<accession>A0A8S0VUY9</accession>
<dbReference type="SUPFAM" id="SSF51735">
    <property type="entry name" value="NAD(P)-binding Rossmann-fold domains"/>
    <property type="match status" value="1"/>
</dbReference>
<keyword evidence="1" id="KW-0560">Oxidoreductase</keyword>
<dbReference type="OrthoDB" id="191139at2759"/>
<dbReference type="GO" id="GO:0016491">
    <property type="term" value="F:oxidoreductase activity"/>
    <property type="evidence" value="ECO:0007669"/>
    <property type="project" value="UniProtKB-KW"/>
</dbReference>
<evidence type="ECO:0008006" key="4">
    <source>
        <dbReference type="Google" id="ProtNLM"/>
    </source>
</evidence>
<dbReference type="InterPro" id="IPR036291">
    <property type="entry name" value="NAD(P)-bd_dom_sf"/>
</dbReference>
<evidence type="ECO:0000256" key="1">
    <source>
        <dbReference type="ARBA" id="ARBA00023002"/>
    </source>
</evidence>
<gene>
    <name evidence="2" type="ORF">AAE3_LOCUS5138</name>
</gene>
<dbReference type="PANTHER" id="PTHR43157">
    <property type="entry name" value="PHOSPHATIDYLINOSITOL-GLYCAN BIOSYNTHESIS CLASS F PROTEIN-RELATED"/>
    <property type="match status" value="1"/>
</dbReference>
<sequence>MGLTYSLFNQGFPPKTKFNVDDIPDLSGKVVIVTGSNTGIGKETAKVDHLFSPQAHRQLAYLHVALLIHNAKVYLAGRSRDKTIAAIDDLKAQTGKEGIYLELDLEDVTSVKASAEDFLSKEKELHILFNNALSLPSNGVMRCPVDMITTQGYDLQFGTNVLGHFYFTKLLPALLAAAKSSPDGHVHVVSTSSYAAYIAKKVDFNTLKDSAARRKTSSLDLYAQSKLRHLAAFEKRLMNLVLYLVHLGALTQLYAGTSPEASQLNGKFLIPWARVGNLPALAADTKLAEELWKWLEEQVADV</sequence>
<comment type="caution">
    <text evidence="2">The sequence shown here is derived from an EMBL/GenBank/DDBJ whole genome shotgun (WGS) entry which is preliminary data.</text>
</comment>
<name>A0A8S0VUY9_CYCAE</name>